<dbReference type="HOGENOM" id="CLU_2644161_0_0_11"/>
<dbReference type="KEGG" id="sve:SVEN_5895"/>
<dbReference type="EMBL" id="FR845719">
    <property type="protein sequence ID" value="CCA59181.1"/>
    <property type="molecule type" value="Genomic_DNA"/>
</dbReference>
<feature type="non-terminal residue" evidence="2">
    <location>
        <position position="1"/>
    </location>
</feature>
<keyword evidence="3" id="KW-1185">Reference proteome</keyword>
<dbReference type="AlphaFoldDB" id="F2RAW2"/>
<sequence>GGPGPQARPPSPLAGRQEREARSTSHLVYSEPSPEPGYGVVSSALAEAPDATVMPALVAVAGTVVPPASPLNFMVTL</sequence>
<feature type="region of interest" description="Disordered" evidence="1">
    <location>
        <begin position="1"/>
        <end position="36"/>
    </location>
</feature>
<feature type="compositionally biased region" description="Pro residues" evidence="1">
    <location>
        <begin position="1"/>
        <end position="12"/>
    </location>
</feature>
<organism evidence="2 3">
    <name type="scientific">Streptomyces venezuelae (strain ATCC 10712 / CBS 650.69 / DSM 40230 / JCM 4526 / NBRC 13096 / PD 04745)</name>
    <dbReference type="NCBI Taxonomy" id="953739"/>
    <lineage>
        <taxon>Bacteria</taxon>
        <taxon>Bacillati</taxon>
        <taxon>Actinomycetota</taxon>
        <taxon>Actinomycetes</taxon>
        <taxon>Kitasatosporales</taxon>
        <taxon>Streptomycetaceae</taxon>
        <taxon>Streptomyces</taxon>
    </lineage>
</organism>
<gene>
    <name evidence="2" type="ordered locus">SVEN_5895</name>
</gene>
<evidence type="ECO:0000313" key="3">
    <source>
        <dbReference type="Proteomes" id="UP000006854"/>
    </source>
</evidence>
<dbReference type="Proteomes" id="UP000006854">
    <property type="component" value="Chromosome"/>
</dbReference>
<name>F2RAW2_STRVP</name>
<proteinExistence type="predicted"/>
<reference evidence="2 3" key="1">
    <citation type="journal article" date="2011" name="BMC Genomics">
        <title>Genome-wide analysis of the role of GlnR in Streptomyces venezuelae provides new insights into global nitrogen regulation in actinomycetes.</title>
        <authorList>
            <person name="Pullan S.T."/>
            <person name="Bibb M.J."/>
            <person name="Merrick M."/>
        </authorList>
    </citation>
    <scope>NUCLEOTIDE SEQUENCE [LARGE SCALE GENOMIC DNA]</scope>
    <source>
        <strain evidence="2">ATCC 10712</strain>
    </source>
</reference>
<evidence type="ECO:0000313" key="2">
    <source>
        <dbReference type="EMBL" id="CCA59181.1"/>
    </source>
</evidence>
<dbReference type="STRING" id="953739.SVEN_5895"/>
<accession>F2RAW2</accession>
<evidence type="ECO:0000256" key="1">
    <source>
        <dbReference type="SAM" id="MobiDB-lite"/>
    </source>
</evidence>
<protein>
    <submittedName>
        <fullName evidence="2">Uncharacterized protein</fullName>
    </submittedName>
</protein>